<reference evidence="2" key="1">
    <citation type="submission" date="2020-11" db="EMBL/GenBank/DDBJ databases">
        <authorList>
            <person name="Tran Van P."/>
        </authorList>
    </citation>
    <scope>NUCLEOTIDE SEQUENCE</scope>
</reference>
<organism evidence="2">
    <name type="scientific">Oppiella nova</name>
    <dbReference type="NCBI Taxonomy" id="334625"/>
    <lineage>
        <taxon>Eukaryota</taxon>
        <taxon>Metazoa</taxon>
        <taxon>Ecdysozoa</taxon>
        <taxon>Arthropoda</taxon>
        <taxon>Chelicerata</taxon>
        <taxon>Arachnida</taxon>
        <taxon>Acari</taxon>
        <taxon>Acariformes</taxon>
        <taxon>Sarcoptiformes</taxon>
        <taxon>Oribatida</taxon>
        <taxon>Brachypylina</taxon>
        <taxon>Oppioidea</taxon>
        <taxon>Oppiidae</taxon>
        <taxon>Oppiella</taxon>
    </lineage>
</organism>
<dbReference type="PANTHER" id="PTHR21532">
    <property type="entry name" value="PHOSPHODIESTERASE HL"/>
    <property type="match status" value="1"/>
</dbReference>
<proteinExistence type="predicted"/>
<dbReference type="Proteomes" id="UP000728032">
    <property type="component" value="Unassembled WGS sequence"/>
</dbReference>
<name>A0A7R9M4C9_9ACAR</name>
<dbReference type="AlphaFoldDB" id="A0A7R9M4C9"/>
<dbReference type="EMBL" id="CAJPVJ010005993">
    <property type="protein sequence ID" value="CAG2170034.1"/>
    <property type="molecule type" value="Genomic_DNA"/>
</dbReference>
<feature type="region of interest" description="Disordered" evidence="1">
    <location>
        <begin position="115"/>
        <end position="139"/>
    </location>
</feature>
<feature type="non-terminal residue" evidence="2">
    <location>
        <position position="1"/>
    </location>
</feature>
<dbReference type="PANTHER" id="PTHR21532:SF0">
    <property type="entry name" value="CILIA- AND FLAGELLA-ASSOCIATED PROTEIN 36"/>
    <property type="match status" value="1"/>
</dbReference>
<keyword evidence="3" id="KW-1185">Reference proteome</keyword>
<feature type="compositionally biased region" description="Basic and acidic residues" evidence="1">
    <location>
        <begin position="44"/>
        <end position="61"/>
    </location>
</feature>
<dbReference type="GO" id="GO:0005930">
    <property type="term" value="C:axoneme"/>
    <property type="evidence" value="ECO:0007669"/>
    <property type="project" value="TreeGrafter"/>
</dbReference>
<protein>
    <submittedName>
        <fullName evidence="2">Uncharacterized protein</fullName>
    </submittedName>
</protein>
<sequence>QKFGKVYDSFVPFGENGESFLNEETTVKEAIRRSLEAEGEEEGDQKGEENALSEERRRLEAEVERQALRLENAIQEVIAAEDDVEEEAERGSPPTPVPNVEFVDNGRTVAMTTTTTTTTAETHSEPLSGQQSAEDMKKRSEYLRQQRDKLLAAKKRERDKIILRVQSDEEKARRPKSARAMRAPETEVTDDSALAFRRSLAARLKAEVIEETQTMRGNARKETLFSSVFEFKMNKTFVSFLILCQILAAILAQNARKHVGGSHRVGRGFTGKGGPGIKTSNQTVGDYLRVKRPAPLRRRFVANPRLSRLGLVWYERDGQRVGGNGGQRKG</sequence>
<evidence type="ECO:0000313" key="2">
    <source>
        <dbReference type="EMBL" id="CAD7652847.1"/>
    </source>
</evidence>
<feature type="compositionally biased region" description="Acidic residues" evidence="1">
    <location>
        <begin position="79"/>
        <end position="88"/>
    </location>
</feature>
<evidence type="ECO:0000256" key="1">
    <source>
        <dbReference type="SAM" id="MobiDB-lite"/>
    </source>
</evidence>
<feature type="region of interest" description="Disordered" evidence="1">
    <location>
        <begin position="35"/>
        <end position="61"/>
    </location>
</feature>
<dbReference type="OrthoDB" id="272687at2759"/>
<feature type="region of interest" description="Disordered" evidence="1">
    <location>
        <begin position="79"/>
        <end position="102"/>
    </location>
</feature>
<dbReference type="GO" id="GO:0097546">
    <property type="term" value="C:ciliary base"/>
    <property type="evidence" value="ECO:0007669"/>
    <property type="project" value="TreeGrafter"/>
</dbReference>
<evidence type="ECO:0000313" key="3">
    <source>
        <dbReference type="Proteomes" id="UP000728032"/>
    </source>
</evidence>
<gene>
    <name evidence="2" type="ORF">ONB1V03_LOCUS9506</name>
</gene>
<dbReference type="InterPro" id="IPR038888">
    <property type="entry name" value="CFAP36"/>
</dbReference>
<dbReference type="EMBL" id="OC920818">
    <property type="protein sequence ID" value="CAD7652847.1"/>
    <property type="molecule type" value="Genomic_DNA"/>
</dbReference>
<accession>A0A7R9M4C9</accession>